<dbReference type="EMBL" id="JAUTAN010000001">
    <property type="protein sequence ID" value="MDQ1104252.1"/>
    <property type="molecule type" value="Genomic_DNA"/>
</dbReference>
<feature type="compositionally biased region" description="Basic and acidic residues" evidence="1">
    <location>
        <begin position="71"/>
        <end position="86"/>
    </location>
</feature>
<gene>
    <name evidence="2" type="ORF">QE405_001536</name>
</gene>
<name>A0AAJ1U4W1_9ACTN</name>
<feature type="region of interest" description="Disordered" evidence="1">
    <location>
        <begin position="56"/>
        <end position="86"/>
    </location>
</feature>
<accession>A0AAJ1U4W1</accession>
<protein>
    <submittedName>
        <fullName evidence="2">Uncharacterized protein</fullName>
    </submittedName>
</protein>
<reference evidence="2" key="1">
    <citation type="submission" date="2023-07" db="EMBL/GenBank/DDBJ databases">
        <title>Functional and genomic diversity of the sorghum phyllosphere microbiome.</title>
        <authorList>
            <person name="Shade A."/>
        </authorList>
    </citation>
    <scope>NUCLEOTIDE SEQUENCE</scope>
    <source>
        <strain evidence="2">SORGH_AS_1067</strain>
    </source>
</reference>
<comment type="caution">
    <text evidence="2">The sequence shown here is derived from an EMBL/GenBank/DDBJ whole genome shotgun (WGS) entry which is preliminary data.</text>
</comment>
<evidence type="ECO:0000313" key="3">
    <source>
        <dbReference type="Proteomes" id="UP001239215"/>
    </source>
</evidence>
<proteinExistence type="predicted"/>
<sequence length="86" mass="9382">MRKTEEDHVVARERLRGGLLEHPVGKRDQVRLQGAERLAGVGAAGEGADADVRVAEEEPEDLTTGVPARPGDSDGEGRRHVHEHTW</sequence>
<organism evidence="2 3">
    <name type="scientific">Nocardioides zeae</name>
    <dbReference type="NCBI Taxonomy" id="1457234"/>
    <lineage>
        <taxon>Bacteria</taxon>
        <taxon>Bacillati</taxon>
        <taxon>Actinomycetota</taxon>
        <taxon>Actinomycetes</taxon>
        <taxon>Propionibacteriales</taxon>
        <taxon>Nocardioidaceae</taxon>
        <taxon>Nocardioides</taxon>
    </lineage>
</organism>
<dbReference type="AlphaFoldDB" id="A0AAJ1U4W1"/>
<dbReference type="Proteomes" id="UP001239215">
    <property type="component" value="Unassembled WGS sequence"/>
</dbReference>
<evidence type="ECO:0000313" key="2">
    <source>
        <dbReference type="EMBL" id="MDQ1104252.1"/>
    </source>
</evidence>
<evidence type="ECO:0000256" key="1">
    <source>
        <dbReference type="SAM" id="MobiDB-lite"/>
    </source>
</evidence>